<dbReference type="PANTHER" id="PTHR24064">
    <property type="entry name" value="SOLUTE CARRIER FAMILY 22 MEMBER"/>
    <property type="match status" value="1"/>
</dbReference>
<evidence type="ECO:0000256" key="2">
    <source>
        <dbReference type="ARBA" id="ARBA00022448"/>
    </source>
</evidence>
<evidence type="ECO:0000256" key="9">
    <source>
        <dbReference type="ARBA" id="ARBA00049011"/>
    </source>
</evidence>
<gene>
    <name evidence="13" type="ORF">QVD17_28584</name>
</gene>
<dbReference type="InterPro" id="IPR005828">
    <property type="entry name" value="MFS_sugar_transport-like"/>
</dbReference>
<dbReference type="GO" id="GO:0006817">
    <property type="term" value="P:phosphate ion transport"/>
    <property type="evidence" value="ECO:0007669"/>
    <property type="project" value="UniProtKB-KW"/>
</dbReference>
<keyword evidence="2" id="KW-0813">Transport</keyword>
<protein>
    <recommendedName>
        <fullName evidence="12">Major facilitator superfamily (MFS) profile domain-containing protein</fullName>
    </recommendedName>
</protein>
<dbReference type="Pfam" id="PF00083">
    <property type="entry name" value="Sugar_tr"/>
    <property type="match status" value="1"/>
</dbReference>
<evidence type="ECO:0000313" key="14">
    <source>
        <dbReference type="Proteomes" id="UP001229421"/>
    </source>
</evidence>
<dbReference type="PROSITE" id="PS50850">
    <property type="entry name" value="MFS"/>
    <property type="match status" value="1"/>
</dbReference>
<evidence type="ECO:0000256" key="3">
    <source>
        <dbReference type="ARBA" id="ARBA00022592"/>
    </source>
</evidence>
<accession>A0AAD8NSB4</accession>
<sequence>MQNTKLLHSIFNILKMESNNLSVLEALDSARTQWYHVKAIVIAGMGFFTDAYDLFCISTVSKLLGRLYYSDHVTNKPGKLPVGINNWVIGVALVGTLSGQLVFGWLGDKLGRKKVYGITLLLMTVCAICSGLSFGFSPKAVIGTLCFFRFWLGFGIGGDYPLSATIMSEYANKRTRGAFIAAVFAMQGMGIIFAGLVSMTVSRIFLNANPAPSFNENHVLSIQPNADYAWRIVLMLGALPAILTYYWRLKMPETGRYTAVIEGNAKQAAADMGRVLDIEIQTEQEKLAMFKSNNEYPLLSSKFFERHGLHLIGTTTTWFLLDIAFYSQNLTQKDIFPVMGLTNKPEEVNALREMFEISRAMFVIAMFGTFPGYWFTVAFIEKLGRFNIQLMGFLMMSIFMFIIGVKYEDLATKDNRWLFAGLYGLTFFFANFGPNSTTFVLPAELFPTRVRSTCHAISAASGKAGAMVSAFGIQKYTVGGEKGKIKTAMIILAVTNLMGFFFTFLVTETKGRSLEEISGEDGSKDKQMTSRGEREAVEQS</sequence>
<organism evidence="13 14">
    <name type="scientific">Tagetes erecta</name>
    <name type="common">African marigold</name>
    <dbReference type="NCBI Taxonomy" id="13708"/>
    <lineage>
        <taxon>Eukaryota</taxon>
        <taxon>Viridiplantae</taxon>
        <taxon>Streptophyta</taxon>
        <taxon>Embryophyta</taxon>
        <taxon>Tracheophyta</taxon>
        <taxon>Spermatophyta</taxon>
        <taxon>Magnoliopsida</taxon>
        <taxon>eudicotyledons</taxon>
        <taxon>Gunneridae</taxon>
        <taxon>Pentapetalae</taxon>
        <taxon>asterids</taxon>
        <taxon>campanulids</taxon>
        <taxon>Asterales</taxon>
        <taxon>Asteraceae</taxon>
        <taxon>Asteroideae</taxon>
        <taxon>Heliantheae alliance</taxon>
        <taxon>Tageteae</taxon>
        <taxon>Tagetes</taxon>
    </lineage>
</organism>
<keyword evidence="4 11" id="KW-0812">Transmembrane</keyword>
<feature type="transmembrane region" description="Helical" evidence="11">
    <location>
        <begin position="39"/>
        <end position="64"/>
    </location>
</feature>
<feature type="transmembrane region" description="Helical" evidence="11">
    <location>
        <begin position="228"/>
        <end position="247"/>
    </location>
</feature>
<dbReference type="InterPro" id="IPR036259">
    <property type="entry name" value="MFS_trans_sf"/>
</dbReference>
<dbReference type="Gene3D" id="1.20.1250.20">
    <property type="entry name" value="MFS general substrate transporter like domains"/>
    <property type="match status" value="1"/>
</dbReference>
<feature type="region of interest" description="Disordered" evidence="10">
    <location>
        <begin position="515"/>
        <end position="540"/>
    </location>
</feature>
<evidence type="ECO:0000259" key="12">
    <source>
        <dbReference type="PROSITE" id="PS50850"/>
    </source>
</evidence>
<dbReference type="CDD" id="cd17364">
    <property type="entry name" value="MFS_PhT"/>
    <property type="match status" value="1"/>
</dbReference>
<evidence type="ECO:0000256" key="4">
    <source>
        <dbReference type="ARBA" id="ARBA00022692"/>
    </source>
</evidence>
<evidence type="ECO:0000256" key="5">
    <source>
        <dbReference type="ARBA" id="ARBA00022847"/>
    </source>
</evidence>
<feature type="transmembrane region" description="Helical" evidence="11">
    <location>
        <begin position="417"/>
        <end position="434"/>
    </location>
</feature>
<keyword evidence="7 11" id="KW-0472">Membrane</keyword>
<feature type="transmembrane region" description="Helical" evidence="11">
    <location>
        <begin position="360"/>
        <end position="380"/>
    </location>
</feature>
<dbReference type="SUPFAM" id="SSF103473">
    <property type="entry name" value="MFS general substrate transporter"/>
    <property type="match status" value="1"/>
</dbReference>
<dbReference type="FunFam" id="1.20.1250.20:FF:000175">
    <property type="entry name" value="Inorganic phosphate transporter 1-6"/>
    <property type="match status" value="1"/>
</dbReference>
<feature type="transmembrane region" description="Helical" evidence="11">
    <location>
        <begin position="84"/>
        <end position="103"/>
    </location>
</feature>
<keyword evidence="6 11" id="KW-1133">Transmembrane helix</keyword>
<evidence type="ECO:0000256" key="11">
    <source>
        <dbReference type="SAM" id="Phobius"/>
    </source>
</evidence>
<evidence type="ECO:0000256" key="7">
    <source>
        <dbReference type="ARBA" id="ARBA00023136"/>
    </source>
</evidence>
<feature type="transmembrane region" description="Helical" evidence="11">
    <location>
        <begin position="386"/>
        <end position="405"/>
    </location>
</feature>
<name>A0AAD8NSB4_TARER</name>
<dbReference type="Proteomes" id="UP001229421">
    <property type="component" value="Unassembled WGS sequence"/>
</dbReference>
<evidence type="ECO:0000256" key="1">
    <source>
        <dbReference type="ARBA" id="ARBA00004141"/>
    </source>
</evidence>
<reference evidence="13" key="1">
    <citation type="journal article" date="2023" name="bioRxiv">
        <title>Improved chromosome-level genome assembly for marigold (Tagetes erecta).</title>
        <authorList>
            <person name="Jiang F."/>
            <person name="Yuan L."/>
            <person name="Wang S."/>
            <person name="Wang H."/>
            <person name="Xu D."/>
            <person name="Wang A."/>
            <person name="Fan W."/>
        </authorList>
    </citation>
    <scope>NUCLEOTIDE SEQUENCE</scope>
    <source>
        <strain evidence="13">WSJ</strain>
        <tissue evidence="13">Leaf</tissue>
    </source>
</reference>
<comment type="subcellular location">
    <subcellularLocation>
        <location evidence="1">Membrane</location>
        <topology evidence="1">Multi-pass membrane protein</topology>
    </subcellularLocation>
</comment>
<feature type="transmembrane region" description="Helical" evidence="11">
    <location>
        <begin position="140"/>
        <end position="158"/>
    </location>
</feature>
<dbReference type="AlphaFoldDB" id="A0AAD8NSB4"/>
<feature type="transmembrane region" description="Helical" evidence="11">
    <location>
        <begin position="488"/>
        <end position="507"/>
    </location>
</feature>
<evidence type="ECO:0000256" key="6">
    <source>
        <dbReference type="ARBA" id="ARBA00022989"/>
    </source>
</evidence>
<evidence type="ECO:0000256" key="10">
    <source>
        <dbReference type="SAM" id="MobiDB-lite"/>
    </source>
</evidence>
<dbReference type="GO" id="GO:0015293">
    <property type="term" value="F:symporter activity"/>
    <property type="evidence" value="ECO:0007669"/>
    <property type="project" value="UniProtKB-KW"/>
</dbReference>
<comment type="catalytic activity">
    <reaction evidence="9">
        <text>phosphate(in) + H(+)(in) = phosphate(out) + H(+)(out)</text>
        <dbReference type="Rhea" id="RHEA:29939"/>
        <dbReference type="ChEBI" id="CHEBI:15378"/>
        <dbReference type="ChEBI" id="CHEBI:43474"/>
    </reaction>
    <physiologicalReaction direction="right-to-left" evidence="9">
        <dbReference type="Rhea" id="RHEA:29941"/>
    </physiologicalReaction>
</comment>
<feature type="domain" description="Major facilitator superfamily (MFS) profile" evidence="12">
    <location>
        <begin position="39"/>
        <end position="511"/>
    </location>
</feature>
<feature type="transmembrane region" description="Helical" evidence="11">
    <location>
        <begin position="115"/>
        <end position="134"/>
    </location>
</feature>
<keyword evidence="3" id="KW-0592">Phosphate transport</keyword>
<dbReference type="GO" id="GO:0016020">
    <property type="term" value="C:membrane"/>
    <property type="evidence" value="ECO:0007669"/>
    <property type="project" value="UniProtKB-SubCell"/>
</dbReference>
<keyword evidence="14" id="KW-1185">Reference proteome</keyword>
<keyword evidence="5" id="KW-0769">Symport</keyword>
<comment type="similarity">
    <text evidence="8">Belongs to the major facilitator superfamily. Phosphate:H(+) symporter (TC 2.A.1.9) family.</text>
</comment>
<evidence type="ECO:0000313" key="13">
    <source>
        <dbReference type="EMBL" id="KAK1419417.1"/>
    </source>
</evidence>
<feature type="transmembrane region" description="Helical" evidence="11">
    <location>
        <begin position="179"/>
        <end position="208"/>
    </location>
</feature>
<dbReference type="EMBL" id="JAUHHV010000007">
    <property type="protein sequence ID" value="KAK1419417.1"/>
    <property type="molecule type" value="Genomic_DNA"/>
</dbReference>
<comment type="caution">
    <text evidence="13">The sequence shown here is derived from an EMBL/GenBank/DDBJ whole genome shotgun (WGS) entry which is preliminary data.</text>
</comment>
<proteinExistence type="inferred from homology"/>
<evidence type="ECO:0000256" key="8">
    <source>
        <dbReference type="ARBA" id="ARBA00044504"/>
    </source>
</evidence>
<dbReference type="InterPro" id="IPR020846">
    <property type="entry name" value="MFS_dom"/>
</dbReference>